<evidence type="ECO:0000313" key="3">
    <source>
        <dbReference type="Proteomes" id="UP000630936"/>
    </source>
</evidence>
<evidence type="ECO:0000313" key="2">
    <source>
        <dbReference type="EMBL" id="GGZ23351.1"/>
    </source>
</evidence>
<dbReference type="RefSeq" id="WP_190122182.1">
    <property type="nucleotide sequence ID" value="NZ_BMWG01000003.1"/>
</dbReference>
<dbReference type="AlphaFoldDB" id="A0A918UNT5"/>
<keyword evidence="3" id="KW-1185">Reference proteome</keyword>
<evidence type="ECO:0000259" key="1">
    <source>
        <dbReference type="Pfam" id="PF04233"/>
    </source>
</evidence>
<name>A0A918UNT5_9ACTN</name>
<organism evidence="2 3">
    <name type="scientific">Streptomyces inusitatus</name>
    <dbReference type="NCBI Taxonomy" id="68221"/>
    <lineage>
        <taxon>Bacteria</taxon>
        <taxon>Bacillati</taxon>
        <taxon>Actinomycetota</taxon>
        <taxon>Actinomycetes</taxon>
        <taxon>Kitasatosporales</taxon>
        <taxon>Streptomycetaceae</taxon>
        <taxon>Streptomyces</taxon>
    </lineage>
</organism>
<dbReference type="InterPro" id="IPR006528">
    <property type="entry name" value="Phage_head_morphogenesis_dom"/>
</dbReference>
<sequence>MPDRDSQITQAEETVAAAVAEALTATADEFADAVRDATELVAARFSVGRIGRMWGARISGLVRRFLGVAETAAEVTAEDLDTELPEGWDNLPGRYDDGRPLPDGIGRYVETTEHLLRAVGDRLAEAARRELAAGVDAGEDVDQLRARLRDAFSREGAQLGPGREERIGMTESTRAWNTATLAAAQALSGPDRPLVKQWVTRHDDRVRSAHDQVDGQLQLLADPFVVGGVPMQAPGDPTAPPELVINCRCRLTVAPENRASAYEPKDPVRGHVFESEESSVETADTVTAAGDGHTGAMIALVPCPEDIERLALAAPGATPADELHLTLFYLGEAADWSAEQRSGLIDCLLDQGEGHGLGDDPIYGRAFGANQWNADRDEPCWVWSVGDDPDRPPDAPTLSSAHWTAVHALEDMHDQPALPAQHTPWQPHVCAAYSRDETLLTALNDRLGPIRFDRLRVGFAGDYTDIPLGLPPVEDDHPVRAPEMTARAWSTPGDAALAFENTETGDGRVFAPGALYWDSGPWPLQYADEMLSGHQGAELAGAIQTVGRDGDRIPGTGVLYTNRPAGADALMLLEEGAPLGVSVDLDDVSVEFVNRADPDDGELDDVQAVASLSSASLMRLNDGAWALTATTAGDWTASGVALSRAATTVQLITGPDGSLPAAAVHAAFAGTGALTAAAGDPDDTSRGTVVHRENSGDLLLRVTRARLRGATLVAMPAYDKARIVLDDPGEEQTASAAGPSDAHMHVVRYVQSAPVAVGAREIARALGMRMETVRGHLTRAARAGRIIRLAPGLYVGAGSTLPEGVLAAAMSGDLDLPVHDDPDTPWDGDAAKSKVLAWATGDDDVVDAAKLGAAFLYRDPEADPATLAAYKLGFADVFDGELHIVAHAVYAIAGVLDGAMGGVDLPPEDREEIHDRVEELYERLAEAYDDPSIRPPWDDEDADDEMTASAWTAMRDLPPMPAAWFREPTAAELPPGSGGVHYAAGRIYGWVARKGEPHAGMPGKVTLESLGRIDLSHFLRTRFELDDGRTVRTGAFTMNVGHHRDGAECETSACQFDDTRTVAGIVTVGINSGGMWFSGAAAPWLSEWDRRVFQDCQPSYHMRKRGGRYELRAVLSVPVPAHSSPLLASTVTERSNLALAASAAVALDTPDTLSAPVPRFGADLPGHRPDSPDTGVRTLSGMGEVMSDQSLDTLLAALSRRQDQHEAEARAELERLTAWSIGPARLALAASGTPTRGGV</sequence>
<dbReference type="Pfam" id="PF04233">
    <property type="entry name" value="Phage_Mu_F"/>
    <property type="match status" value="1"/>
</dbReference>
<accession>A0A918UNT5</accession>
<protein>
    <recommendedName>
        <fullName evidence="1">Phage head morphogenesis domain-containing protein</fullName>
    </recommendedName>
</protein>
<gene>
    <name evidence="2" type="ORF">GCM10010387_15610</name>
</gene>
<feature type="domain" description="Phage head morphogenesis" evidence="1">
    <location>
        <begin position="128"/>
        <end position="251"/>
    </location>
</feature>
<dbReference type="EMBL" id="BMWG01000003">
    <property type="protein sequence ID" value="GGZ23351.1"/>
    <property type="molecule type" value="Genomic_DNA"/>
</dbReference>
<reference evidence="2" key="2">
    <citation type="submission" date="2020-09" db="EMBL/GenBank/DDBJ databases">
        <authorList>
            <person name="Sun Q."/>
            <person name="Ohkuma M."/>
        </authorList>
    </citation>
    <scope>NUCLEOTIDE SEQUENCE</scope>
    <source>
        <strain evidence="2">JCM 4988</strain>
    </source>
</reference>
<proteinExistence type="predicted"/>
<dbReference type="Proteomes" id="UP000630936">
    <property type="component" value="Unassembled WGS sequence"/>
</dbReference>
<comment type="caution">
    <text evidence="2">The sequence shown here is derived from an EMBL/GenBank/DDBJ whole genome shotgun (WGS) entry which is preliminary data.</text>
</comment>
<reference evidence="2" key="1">
    <citation type="journal article" date="2014" name="Int. J. Syst. Evol. Microbiol.">
        <title>Complete genome sequence of Corynebacterium casei LMG S-19264T (=DSM 44701T), isolated from a smear-ripened cheese.</title>
        <authorList>
            <consortium name="US DOE Joint Genome Institute (JGI-PGF)"/>
            <person name="Walter F."/>
            <person name="Albersmeier A."/>
            <person name="Kalinowski J."/>
            <person name="Ruckert C."/>
        </authorList>
    </citation>
    <scope>NUCLEOTIDE SEQUENCE</scope>
    <source>
        <strain evidence="2">JCM 4988</strain>
    </source>
</reference>